<accession>A0A371IQT6</accession>
<dbReference type="RefSeq" id="WP_095405359.1">
    <property type="nucleotide sequence ID" value="NZ_NOJZ02000024.1"/>
</dbReference>
<dbReference type="Proteomes" id="UP000243494">
    <property type="component" value="Unassembled WGS sequence"/>
</dbReference>
<name>A0A371IQT6_9FIRM</name>
<evidence type="ECO:0008006" key="4">
    <source>
        <dbReference type="Google" id="ProtNLM"/>
    </source>
</evidence>
<reference evidence="2 3" key="1">
    <citation type="journal article" date="2017" name="Genome Announc.">
        <title>Draft Genome Sequence of Romboutsia maritimum sp. nov. Strain CCRI-22766(T), Isolated from Coastal Estuarine Mud.</title>
        <authorList>
            <person name="Maheux A.F."/>
            <person name="Boudreau D.K."/>
            <person name="Berube E."/>
            <person name="Boissinot M."/>
            <person name="Raymond F."/>
            <person name="Brodeur S."/>
            <person name="Corbeil J."/>
            <person name="Brightwell G."/>
            <person name="Broda D."/>
            <person name="Omar R.F."/>
            <person name="Bergeron M.G."/>
        </authorList>
    </citation>
    <scope>NUCLEOTIDE SEQUENCE [LARGE SCALE GENOMIC DNA]</scope>
    <source>
        <strain evidence="2 3">CCRI-22766</strain>
    </source>
</reference>
<protein>
    <recommendedName>
        <fullName evidence="4">Siphovirus Gp157 family protein</fullName>
    </recommendedName>
</protein>
<dbReference type="InterPro" id="IPR008840">
    <property type="entry name" value="Sipho_Gp157"/>
</dbReference>
<evidence type="ECO:0000313" key="2">
    <source>
        <dbReference type="EMBL" id="RDY22850.1"/>
    </source>
</evidence>
<dbReference type="EMBL" id="NOJZ02000024">
    <property type="protein sequence ID" value="RDY22850.1"/>
    <property type="molecule type" value="Genomic_DNA"/>
</dbReference>
<keyword evidence="1" id="KW-0175">Coiled coil</keyword>
<keyword evidence="3" id="KW-1185">Reference proteome</keyword>
<feature type="coiled-coil region" evidence="1">
    <location>
        <begin position="51"/>
        <end position="88"/>
    </location>
</feature>
<dbReference type="AlphaFoldDB" id="A0A371IQT6"/>
<evidence type="ECO:0000313" key="3">
    <source>
        <dbReference type="Proteomes" id="UP000243494"/>
    </source>
</evidence>
<evidence type="ECO:0000256" key="1">
    <source>
        <dbReference type="SAM" id="Coils"/>
    </source>
</evidence>
<dbReference type="OrthoDB" id="2081895at2"/>
<comment type="caution">
    <text evidence="2">The sequence shown here is derived from an EMBL/GenBank/DDBJ whole genome shotgun (WGS) entry which is preliminary data.</text>
</comment>
<dbReference type="Pfam" id="PF05565">
    <property type="entry name" value="Sipho_Gp157"/>
    <property type="match status" value="1"/>
</dbReference>
<gene>
    <name evidence="2" type="ORF">CHF27_011050</name>
</gene>
<organism evidence="2 3">
    <name type="scientific">Romboutsia maritimum</name>
    <dbReference type="NCBI Taxonomy" id="2020948"/>
    <lineage>
        <taxon>Bacteria</taxon>
        <taxon>Bacillati</taxon>
        <taxon>Bacillota</taxon>
        <taxon>Clostridia</taxon>
        <taxon>Peptostreptococcales</taxon>
        <taxon>Peptostreptococcaceae</taxon>
        <taxon>Romboutsia</taxon>
    </lineage>
</organism>
<sequence>MESISLYELTTDLVELMDVEDAEMNEEVKSQIVEQIENMIEDKSENIIAVVRNYEATISAIKEEEKRLAENRKAKENKLSRLKEYTRECLERTGKMKVETNLGTVSLRKKPVSVVVEDEALIPALYKTTKEVVSIDKVTIKDFLKKGMEIEGCRLSDEAYSLTIK</sequence>
<proteinExistence type="predicted"/>